<dbReference type="NCBIfam" id="NF033543">
    <property type="entry name" value="transpos_IS256"/>
    <property type="match status" value="1"/>
</dbReference>
<evidence type="ECO:0000256" key="3">
    <source>
        <dbReference type="ARBA" id="ARBA00022578"/>
    </source>
</evidence>
<keyword evidence="6" id="KW-0814">Transposable element</keyword>
<evidence type="ECO:0000313" key="8">
    <source>
        <dbReference type="Proteomes" id="UP000437736"/>
    </source>
</evidence>
<accession>A0ABW9QWZ2</accession>
<comment type="similarity">
    <text evidence="2 6">Belongs to the transposase mutator family.</text>
</comment>
<keyword evidence="4 6" id="KW-0238">DNA-binding</keyword>
<dbReference type="Proteomes" id="UP000437736">
    <property type="component" value="Unassembled WGS sequence"/>
</dbReference>
<dbReference type="EMBL" id="WJHE01000883">
    <property type="protein sequence ID" value="MST34171.1"/>
    <property type="molecule type" value="Genomic_DNA"/>
</dbReference>
<sequence length="412" mass="44939">MAVASMIDPVGWLGKYLEDPEADTDLPRAMLKSFAEAVMSAQASLQCGAGYGERSAERENSRNGYRTRPWDTRVGTVELSVPKLRRGVYSPEFLLTPRRRAEQALVAVICQAYVEGVSTRRVEDLVAAMGIEGISKSQVSRIAGELDQLVGEFLSRPLDAGPYKYLWVDALTQRVREGGRVVNVSVVIATVVGAEGRREIAGIDVVTSEDTASWTEFLRCLVERGLTGVELVISDAHGGIKAAIASVFAGAAWQRCRTHFMANLASRVPKSSWPMVATLVRSIFEQPDRDATWAQLETVVDKLTGTGFADAAAFVLDAAEDILAFTAFPVEHWPKIRSNNPQERLNKEIRRRTDVVGIFPNRAAVIRLVGAILAEQNDEWAITKRYMRAESLKTATAALAAGPPAPDQTPAA</sequence>
<organism evidence="7 8">
    <name type="scientific">Acidiferrimicrobium australe</name>
    <dbReference type="NCBI Taxonomy" id="2664430"/>
    <lineage>
        <taxon>Bacteria</taxon>
        <taxon>Bacillati</taxon>
        <taxon>Actinomycetota</taxon>
        <taxon>Acidimicrobiia</taxon>
        <taxon>Acidimicrobiales</taxon>
        <taxon>Acidimicrobiaceae</taxon>
        <taxon>Acidiferrimicrobium</taxon>
    </lineage>
</organism>
<dbReference type="PANTHER" id="PTHR33217:SF7">
    <property type="entry name" value="TRANSPOSASE FOR INSERTION SEQUENCE ELEMENT IS1081"/>
    <property type="match status" value="1"/>
</dbReference>
<protein>
    <recommendedName>
        <fullName evidence="6">Mutator family transposase</fullName>
    </recommendedName>
</protein>
<dbReference type="PANTHER" id="PTHR33217">
    <property type="entry name" value="TRANSPOSASE FOR INSERTION SEQUENCE ELEMENT IS1081"/>
    <property type="match status" value="1"/>
</dbReference>
<evidence type="ECO:0000256" key="4">
    <source>
        <dbReference type="ARBA" id="ARBA00023125"/>
    </source>
</evidence>
<gene>
    <name evidence="7" type="ORF">GHK86_15760</name>
</gene>
<evidence type="ECO:0000256" key="1">
    <source>
        <dbReference type="ARBA" id="ARBA00002190"/>
    </source>
</evidence>
<dbReference type="InterPro" id="IPR001207">
    <property type="entry name" value="Transposase_mutator"/>
</dbReference>
<evidence type="ECO:0000256" key="2">
    <source>
        <dbReference type="ARBA" id="ARBA00010961"/>
    </source>
</evidence>
<evidence type="ECO:0000256" key="6">
    <source>
        <dbReference type="RuleBase" id="RU365089"/>
    </source>
</evidence>
<comment type="caution">
    <text evidence="7">The sequence shown here is derived from an EMBL/GenBank/DDBJ whole genome shotgun (WGS) entry which is preliminary data.</text>
</comment>
<keyword evidence="5 6" id="KW-0233">DNA recombination</keyword>
<comment type="function">
    <text evidence="1 6">Required for the transposition of the insertion element.</text>
</comment>
<dbReference type="Pfam" id="PF00872">
    <property type="entry name" value="Transposase_mut"/>
    <property type="match status" value="1"/>
</dbReference>
<keyword evidence="3 6" id="KW-0815">Transposition</keyword>
<name>A0ABW9QWZ2_9ACTN</name>
<evidence type="ECO:0000256" key="5">
    <source>
        <dbReference type="ARBA" id="ARBA00023172"/>
    </source>
</evidence>
<reference evidence="7 8" key="1">
    <citation type="submission" date="2019-11" db="EMBL/GenBank/DDBJ databases">
        <title>Acidiferrimicrobium australis gen. nov., sp. nov., an acidophilic and obligately heterotrophic, member of the Actinobacteria that catalyses dissimilatory oxido- reduction of iron isolated from metal-rich acidic water in Chile.</title>
        <authorList>
            <person name="Gonzalez D."/>
            <person name="Huber K."/>
            <person name="Hedrich S."/>
            <person name="Rojas-Villalobos C."/>
            <person name="Quatrini R."/>
            <person name="Dinamarca M.A."/>
            <person name="Schwarz A."/>
            <person name="Canales C."/>
            <person name="Nancucheo I."/>
        </authorList>
    </citation>
    <scope>NUCLEOTIDE SEQUENCE [LARGE SCALE GENOMIC DNA]</scope>
    <source>
        <strain evidence="7 8">USS-CCA1</strain>
    </source>
</reference>
<proteinExistence type="inferred from homology"/>
<evidence type="ECO:0000313" key="7">
    <source>
        <dbReference type="EMBL" id="MST34171.1"/>
    </source>
</evidence>
<keyword evidence="8" id="KW-1185">Reference proteome</keyword>